<keyword evidence="3" id="KW-0808">Transferase</keyword>
<evidence type="ECO:0000259" key="2">
    <source>
        <dbReference type="Pfam" id="PF22509"/>
    </source>
</evidence>
<evidence type="ECO:0000313" key="3">
    <source>
        <dbReference type="EMBL" id="ADK87256.1"/>
    </source>
</evidence>
<dbReference type="Proteomes" id="UP000007756">
    <property type="component" value="Chromosome"/>
</dbReference>
<dbReference type="KEGG" id="mpj:MPNE_0433"/>
<dbReference type="PATRIC" id="fig|722438.3.peg.417"/>
<dbReference type="eggNOG" id="COG0520">
    <property type="taxonomic scope" value="Bacteria"/>
</dbReference>
<dbReference type="Gene3D" id="3.90.210.10">
    <property type="entry name" value="Heat-Labile Enterotoxin, subunit A"/>
    <property type="match status" value="1"/>
</dbReference>
<dbReference type="PaxDb" id="722438-MPNE_0433"/>
<dbReference type="Pfam" id="PF22346">
    <property type="entry name" value="CARDS_D3"/>
    <property type="match status" value="1"/>
</dbReference>
<evidence type="ECO:0000313" key="4">
    <source>
        <dbReference type="Proteomes" id="UP000007756"/>
    </source>
</evidence>
<dbReference type="Pfam" id="PF02917">
    <property type="entry name" value="Pertussis_S1"/>
    <property type="match status" value="1"/>
</dbReference>
<name>A0A0H3DLT7_MYCPB</name>
<proteinExistence type="predicted"/>
<gene>
    <name evidence="3" type="ordered locus">MPNE_0433</name>
</gene>
<dbReference type="EMBL" id="CP002077">
    <property type="protein sequence ID" value="ADK87256.1"/>
    <property type="molecule type" value="Genomic_DNA"/>
</dbReference>
<evidence type="ECO:0000259" key="1">
    <source>
        <dbReference type="Pfam" id="PF22346"/>
    </source>
</evidence>
<feature type="domain" description="CARDS D2 beta trefoil" evidence="2">
    <location>
        <begin position="275"/>
        <end position="433"/>
    </location>
</feature>
<dbReference type="STRING" id="722438.F539_02085"/>
<sequence>MPNPVRFVYRVDLRSPEEIFEHGFSTLGDVRNFFEHILSTNFGRSYFISTSETPTAAIRFFGSWLREYVPEHPRRAYLYEIRADQHFYNARATGENLLDLMRQRQVVFDSGDREMAQMGIRALRTSFAYQREWFTDGPIAAANVRSAWLVDAVPVEPGHAHHPAGRVVETTRINEPEMHNPHYQELQTQANDQPWLPTPGIATPVHLSIPQAASVADVSEGTSASLSFACPDWSPPSSNGENPLDKCIAEKIDNYNLQSLPQYASSVKELEDTPVYLRGIKTQKTFMLQADPQNNNVFLVEVNPKQKSSFPQTIFFWDVYQRICLKDLTGAQISLSLTAFTTQYAGQLKVHLSVSAVNAVNQKWKMTPQDSAITQFRVSSELLGQTENGLFWNTKSGGSQHDLYVCPLKNPPSDLEELQIIVDECTTHAQFVTMRAASTFFVDVQLGWYWRGYYYTPQLSGWSYQMKTPDGQIFYDLKTSKIFFVQDNQNVFFLHNKLNKQTGYSWDWVEWLKHDMNEDKDENFKWYFSRDDLTIPSVEGLNFRHIRCYADNQQLKVIISGSRWGGWYSTYDKVESNVEDKILVKDGFDRF</sequence>
<dbReference type="InterPro" id="IPR055043">
    <property type="entry name" value="CARDS-D2"/>
</dbReference>
<reference evidence="3 4" key="1">
    <citation type="journal article" date="2010" name="Appl. Environ. Microbiol.">
        <title>Targeted chromosomal knockouts in Mycoplasma pneumoniae.</title>
        <authorList>
            <person name="Krishnakumar R."/>
            <person name="Assad-Garcia N."/>
            <person name="Benders G.A."/>
            <person name="Phan Q."/>
            <person name="Montague M.G."/>
            <person name="Glass J.I."/>
        </authorList>
    </citation>
    <scope>NUCLEOTIDE SEQUENCE [LARGE SCALE GENOMIC DNA]</scope>
    <source>
        <strain evidence="4">ATCC 15531 / DSM 22911 / NBRC 14401 / NCTC 10119 / FH</strain>
    </source>
</reference>
<organism evidence="3 4">
    <name type="scientific">Mycoplasmoides pneumoniae (strain ATCC 15531 / DSM 23978 / CIP 103766 / NBRC 14401 / NCTC 10119 / FH)</name>
    <name type="common">Mycoplasma pneumoniae</name>
    <dbReference type="NCBI Taxonomy" id="722438"/>
    <lineage>
        <taxon>Bacteria</taxon>
        <taxon>Bacillati</taxon>
        <taxon>Mycoplasmatota</taxon>
        <taxon>Mycoplasmoidales</taxon>
        <taxon>Mycoplasmoidaceae</taxon>
        <taxon>Mycoplasmoides</taxon>
    </lineage>
</organism>
<dbReference type="AlphaFoldDB" id="A0A0H3DLT7"/>
<dbReference type="GO" id="GO:0003950">
    <property type="term" value="F:NAD+ poly-ADP-ribosyltransferase activity"/>
    <property type="evidence" value="ECO:0007669"/>
    <property type="project" value="InterPro"/>
</dbReference>
<dbReference type="EC" id="2.4.2.-" evidence="3"/>
<protein>
    <submittedName>
        <fullName evidence="3">ADP-ribosylating toxin CARDS</fullName>
        <ecNumber evidence="3">2.4.2.-</ecNumber>
    </submittedName>
</protein>
<dbReference type="InterPro" id="IPR003898">
    <property type="entry name" value="Borpert_toxA"/>
</dbReference>
<keyword evidence="3" id="KW-0328">Glycosyltransferase</keyword>
<dbReference type="GO" id="GO:0005576">
    <property type="term" value="C:extracellular region"/>
    <property type="evidence" value="ECO:0007669"/>
    <property type="project" value="InterPro"/>
</dbReference>
<dbReference type="SMR" id="A0A0H3DLT7"/>
<feature type="domain" description="ADP-ribosylating toxin CARDS C-terminal beta-trefoil" evidence="1">
    <location>
        <begin position="441"/>
        <end position="583"/>
    </location>
</feature>
<accession>A0A0H3DLT7</accession>
<dbReference type="Pfam" id="PF22509">
    <property type="entry name" value="CARDS-D2_trefoil"/>
    <property type="match status" value="1"/>
</dbReference>
<dbReference type="HOGENOM" id="CLU_423249_0_0_14"/>
<dbReference type="InterPro" id="IPR055042">
    <property type="entry name" value="CARDS_D3"/>
</dbReference>
<dbReference type="SUPFAM" id="SSF56399">
    <property type="entry name" value="ADP-ribosylation"/>
    <property type="match status" value="1"/>
</dbReference>